<dbReference type="AlphaFoldDB" id="A0A0A9FH51"/>
<sequence>MVCCLHKCMYIGLCSVTFNFC</sequence>
<dbReference type="EMBL" id="GBRH01187342">
    <property type="protein sequence ID" value="JAE10554.1"/>
    <property type="molecule type" value="Transcribed_RNA"/>
</dbReference>
<reference evidence="1" key="2">
    <citation type="journal article" date="2015" name="Data Brief">
        <title>Shoot transcriptome of the giant reed, Arundo donax.</title>
        <authorList>
            <person name="Barrero R.A."/>
            <person name="Guerrero F.D."/>
            <person name="Moolhuijzen P."/>
            <person name="Goolsby J.A."/>
            <person name="Tidwell J."/>
            <person name="Bellgard S.E."/>
            <person name="Bellgard M.I."/>
        </authorList>
    </citation>
    <scope>NUCLEOTIDE SEQUENCE</scope>
    <source>
        <tissue evidence="1">Shoot tissue taken approximately 20 cm above the soil surface</tissue>
    </source>
</reference>
<protein>
    <submittedName>
        <fullName evidence="1">Uncharacterized protein</fullName>
    </submittedName>
</protein>
<proteinExistence type="predicted"/>
<evidence type="ECO:0000313" key="1">
    <source>
        <dbReference type="EMBL" id="JAE10554.1"/>
    </source>
</evidence>
<name>A0A0A9FH51_ARUDO</name>
<accession>A0A0A9FH51</accession>
<reference evidence="1" key="1">
    <citation type="submission" date="2014-09" db="EMBL/GenBank/DDBJ databases">
        <authorList>
            <person name="Magalhaes I.L.F."/>
            <person name="Oliveira U."/>
            <person name="Santos F.R."/>
            <person name="Vidigal T.H.D.A."/>
            <person name="Brescovit A.D."/>
            <person name="Santos A.J."/>
        </authorList>
    </citation>
    <scope>NUCLEOTIDE SEQUENCE</scope>
    <source>
        <tissue evidence="1">Shoot tissue taken approximately 20 cm above the soil surface</tissue>
    </source>
</reference>
<organism evidence="1">
    <name type="scientific">Arundo donax</name>
    <name type="common">Giant reed</name>
    <name type="synonym">Donax arundinaceus</name>
    <dbReference type="NCBI Taxonomy" id="35708"/>
    <lineage>
        <taxon>Eukaryota</taxon>
        <taxon>Viridiplantae</taxon>
        <taxon>Streptophyta</taxon>
        <taxon>Embryophyta</taxon>
        <taxon>Tracheophyta</taxon>
        <taxon>Spermatophyta</taxon>
        <taxon>Magnoliopsida</taxon>
        <taxon>Liliopsida</taxon>
        <taxon>Poales</taxon>
        <taxon>Poaceae</taxon>
        <taxon>PACMAD clade</taxon>
        <taxon>Arundinoideae</taxon>
        <taxon>Arundineae</taxon>
        <taxon>Arundo</taxon>
    </lineage>
</organism>